<gene>
    <name evidence="1" type="ORF">JZO70_20920</name>
</gene>
<proteinExistence type="predicted"/>
<evidence type="ECO:0000313" key="1">
    <source>
        <dbReference type="EMBL" id="MBO1308650.1"/>
    </source>
</evidence>
<protein>
    <submittedName>
        <fullName evidence="1">Uncharacterized protein</fullName>
    </submittedName>
</protein>
<dbReference type="Proteomes" id="UP000664601">
    <property type="component" value="Unassembled WGS sequence"/>
</dbReference>
<dbReference type="EMBL" id="JAFREM010000039">
    <property type="protein sequence ID" value="MBO1308650.1"/>
    <property type="molecule type" value="Genomic_DNA"/>
</dbReference>
<sequence>MPSWKDLERFLKNDGWKYLSSKSGMDNWYEKRLDNGELWQSRVSKSSGEIGKNQFKTILKQQLHCNQAYFNKVKNKKPKSSERFPK</sequence>
<evidence type="ECO:0000313" key="2">
    <source>
        <dbReference type="Proteomes" id="UP000664601"/>
    </source>
</evidence>
<keyword evidence="2" id="KW-1185">Reference proteome</keyword>
<accession>A0ABS3LGA2</accession>
<name>A0ABS3LGA2_9ENTE</name>
<reference evidence="1 2" key="1">
    <citation type="submission" date="2021-03" db="EMBL/GenBank/DDBJ databases">
        <title>Enterococcal diversity collection.</title>
        <authorList>
            <person name="Gilmore M.S."/>
            <person name="Schwartzman J."/>
            <person name="Van Tyne D."/>
            <person name="Martin M."/>
            <person name="Earl A.M."/>
            <person name="Manson A.L."/>
            <person name="Straub T."/>
            <person name="Salamzade R."/>
            <person name="Saavedra J."/>
            <person name="Lebreton F."/>
            <person name="Prichula J."/>
            <person name="Schaufler K."/>
            <person name="Gaca A."/>
            <person name="Sgardioli B."/>
            <person name="Wagenaar J."/>
            <person name="Strong T."/>
        </authorList>
    </citation>
    <scope>NUCLEOTIDE SEQUENCE [LARGE SCALE GENOMIC DNA]</scope>
    <source>
        <strain evidence="1 2">669A</strain>
    </source>
</reference>
<organism evidence="1 2">
    <name type="scientific">Candidatus Enterococcus moelleringii</name>
    <dbReference type="NCBI Taxonomy" id="2815325"/>
    <lineage>
        <taxon>Bacteria</taxon>
        <taxon>Bacillati</taxon>
        <taxon>Bacillota</taxon>
        <taxon>Bacilli</taxon>
        <taxon>Lactobacillales</taxon>
        <taxon>Enterococcaceae</taxon>
        <taxon>Enterococcus</taxon>
    </lineage>
</organism>
<comment type="caution">
    <text evidence="1">The sequence shown here is derived from an EMBL/GenBank/DDBJ whole genome shotgun (WGS) entry which is preliminary data.</text>
</comment>
<dbReference type="RefSeq" id="WP_207675639.1">
    <property type="nucleotide sequence ID" value="NZ_JAFREM010000039.1"/>
</dbReference>